<dbReference type="RefSeq" id="XP_020036238.1">
    <property type="nucleotide sequence ID" value="XM_020180649.1"/>
</dbReference>
<dbReference type="KEGG" id="ccan:109697199"/>
<dbReference type="SUPFAM" id="SSF48371">
    <property type="entry name" value="ARM repeat"/>
    <property type="match status" value="1"/>
</dbReference>
<organism evidence="3">
    <name type="scientific">Castor canadensis</name>
    <name type="common">American beaver</name>
    <dbReference type="NCBI Taxonomy" id="51338"/>
    <lineage>
        <taxon>Eukaryota</taxon>
        <taxon>Metazoa</taxon>
        <taxon>Chordata</taxon>
        <taxon>Craniata</taxon>
        <taxon>Vertebrata</taxon>
        <taxon>Euteleostomi</taxon>
        <taxon>Mammalia</taxon>
        <taxon>Eutheria</taxon>
        <taxon>Euarchontoglires</taxon>
        <taxon>Glires</taxon>
        <taxon>Rodentia</taxon>
        <taxon>Castorimorpha</taxon>
        <taxon>Castoridae</taxon>
        <taxon>Castor</taxon>
    </lineage>
</organism>
<proteinExistence type="predicted"/>
<gene>
    <name evidence="3" type="primary">LOC109697199</name>
</gene>
<dbReference type="InterPro" id="IPR022542">
    <property type="entry name" value="FOCAD/RST1_DUF3730"/>
</dbReference>
<evidence type="ECO:0000313" key="3">
    <source>
        <dbReference type="RefSeq" id="XP_020036238.1"/>
    </source>
</evidence>
<dbReference type="PANTHER" id="PTHR16212">
    <property type="entry name" value="FOCADHESIN FAMILY MEMBER"/>
    <property type="match status" value="1"/>
</dbReference>
<protein>
    <submittedName>
        <fullName evidence="3">Focadhesin isoform X1</fullName>
    </submittedName>
</protein>
<dbReference type="PANTHER" id="PTHR16212:SF4">
    <property type="entry name" value="FOCADHESIN"/>
    <property type="match status" value="1"/>
</dbReference>
<dbReference type="InterPro" id="IPR016024">
    <property type="entry name" value="ARM-type_fold"/>
</dbReference>
<dbReference type="CTD" id="54914"/>
<dbReference type="InterPro" id="IPR045163">
    <property type="entry name" value="Focadhesin/RST1"/>
</dbReference>
<dbReference type="Pfam" id="PF11229">
    <property type="entry name" value="Focadhesin"/>
    <property type="match status" value="1"/>
</dbReference>
<feature type="domain" description="Focadhesin C-terminal" evidence="1">
    <location>
        <begin position="844"/>
        <end position="1432"/>
    </location>
</feature>
<dbReference type="GO" id="GO:0060147">
    <property type="term" value="P:regulation of post-transcriptional gene silencing"/>
    <property type="evidence" value="ECO:0007669"/>
    <property type="project" value="InterPro"/>
</dbReference>
<reference evidence="3" key="1">
    <citation type="submission" date="2025-08" db="UniProtKB">
        <authorList>
            <consortium name="RefSeq"/>
        </authorList>
    </citation>
    <scope>IDENTIFICATION</scope>
    <source>
        <tissue evidence="3">Leukocyte</tissue>
    </source>
</reference>
<feature type="domain" description="DUF3730" evidence="2">
    <location>
        <begin position="138"/>
        <end position="334"/>
    </location>
</feature>
<accession>A0A8B7VXA9</accession>
<dbReference type="InterPro" id="IPR021392">
    <property type="entry name" value="Focadhesin_C"/>
</dbReference>
<evidence type="ECO:0000259" key="2">
    <source>
        <dbReference type="Pfam" id="PF12530"/>
    </source>
</evidence>
<name>A0A8B7VXA9_CASCN</name>
<dbReference type="OrthoDB" id="6125419at2759"/>
<dbReference type="Pfam" id="PF12530">
    <property type="entry name" value="DUF3730"/>
    <property type="match status" value="1"/>
</dbReference>
<evidence type="ECO:0000259" key="1">
    <source>
        <dbReference type="Pfam" id="PF11229"/>
    </source>
</evidence>
<sequence>MPLLQILSSTAWEDCMAVEEEGPSRQQLALNLLEMVQQECYRDDHPKLCYRLPFPVTSMCDSIITAWRILEVMREESAANDWLSSVESLLPVTTVIPMQVFLLLAYLLVEDKGQNLHQILKVTTQLAQADSSQVPNLIPVLMFKLGRPLEPVLYNDILYTLPTLGVHKVCIAQILRVIQLLGTTPQLRAITLRLLTSLWEKQDRVYPELQRFMAMSDAPSLSVGKELQWEKLIAKAASIRDICKQRPYQHGADMLAAISQVLNECTKPDQATPAALVLQGLHALCQAEVVCIRSTWNALSPKLSCDTRPLILKTLSELFSLVPSLTVNTAEYEDPVVANAAYKSLSHFSAGEHTILHLPEKIRPEIPIPAELGGDEDEEDVDLSVPGPCYLRLLSLTAPLVLPALEEFFISLVKQEMANMPRGIYHSALKGGIRSDQGKTVAGIPNFMLKMYETNKQPGLKPGLAGGMLFCYDIAMYQSKDGKPLNRLMASRGRSFKQTSLALVHEVHIQLSEWHHALFLPQAWLAYMNRAYHAILQGRIGELELQLKHGKEGPEEVQYKSCTAWLWVRDMLTDEITKTAAKESPVVKGNALLALSSLAVIVSKHEASLSSDSDGVLEAQPNFLPMKEWVSMVLDTLLVIVDNHYQTRGQLFSCFYHKSYSGENTASAIARSAAATALSLLVPVFIISCKEKVEEILNMLTARLPGKPSADDSQAVQIHMGLALGMFLSRLCEEKLSDISGKQMNLLLMKSLDALENCCFDASLEYNTGCILGVGLVLSLMSHSSQMESRVHVAASLRKLSAYLDDRGSQSRTFQEVLAYTLSCVCTSAFSAGIIEATEAEDIMNKLQLLVEKNQQTSGFALALGNIVHGLSVCGHGKAEDLGSKLLPGWIRIVLAEGTPTMLCLAALHGMVALVGSEGDAMQLKSEAIQTSHFQSRLNEVIRTLTQVISVSGVIGLQSNAIWLLGHLHLSTVSSNQSRTSVPTDYSYLPESSFIRAAIGFFITGGKKGPEAVPPSLLKVVMKPIATVGENYQYPPANWAALLSPLMRLNFGEETQQLCLEIMVTQAQSSQNAAALLGLWVMPPLVHSLSLNIKKYLLVSVPLWIKHVSDEQIQGFVENLMVAVFKAASPLCNPELCPSALQGLSQAMKLPSPTHHLWSLLCEATGKIFDLLPNKIRRNDLELYISIAKCLSEMTDDDAARLSPITKNNMEKAAFVKLYLVSQGRFPLMSLTDMLSAAVQHHEKETLAWMILHSLYQARIVSHANTGVLKRMEWLLELMGYIRNIAYQSTSVQNMAVDEALDFLLLIFAAAVVAWADHESPLFLGLSASWLPWHQENGLAGPASNFLGRSPMHRVTLQGTLTLLPRSMLLLLQKEPWKEQTQKFIDWLFSIMESPKEALSAKSKDIFKATLLSLRVLPEFKKKAVWTRAYGW</sequence>